<keyword evidence="3" id="KW-0064">Aspartyl protease</keyword>
<dbReference type="PANTHER" id="PTHR47967">
    <property type="entry name" value="OS07G0603500 PROTEIN-RELATED"/>
    <property type="match status" value="1"/>
</dbReference>
<evidence type="ECO:0000256" key="6">
    <source>
        <dbReference type="PIRSR" id="PIRSR601461-1"/>
    </source>
</evidence>
<evidence type="ECO:0000256" key="7">
    <source>
        <dbReference type="SAM" id="SignalP"/>
    </source>
</evidence>
<dbReference type="Proteomes" id="UP001642260">
    <property type="component" value="Unassembled WGS sequence"/>
</dbReference>
<evidence type="ECO:0000259" key="8">
    <source>
        <dbReference type="PROSITE" id="PS51767"/>
    </source>
</evidence>
<dbReference type="InterPro" id="IPR033121">
    <property type="entry name" value="PEPTIDASE_A1"/>
</dbReference>
<dbReference type="InterPro" id="IPR051708">
    <property type="entry name" value="Plant_Aspart_Prot_A1"/>
</dbReference>
<comment type="caution">
    <text evidence="9">The sequence shown here is derived from an EMBL/GenBank/DDBJ whole genome shotgun (WGS) entry which is preliminary data.</text>
</comment>
<keyword evidence="2" id="KW-0645">Protease</keyword>
<dbReference type="EMBL" id="CAKOAT010332932">
    <property type="protein sequence ID" value="CAH8362503.1"/>
    <property type="molecule type" value="Genomic_DNA"/>
</dbReference>
<dbReference type="InterPro" id="IPR032861">
    <property type="entry name" value="TAXi_N"/>
</dbReference>
<dbReference type="InterPro" id="IPR021109">
    <property type="entry name" value="Peptidase_aspartic_dom_sf"/>
</dbReference>
<dbReference type="InterPro" id="IPR001461">
    <property type="entry name" value="Aspartic_peptidase_A1"/>
</dbReference>
<dbReference type="FunFam" id="2.40.70.10:FF:000033">
    <property type="entry name" value="Aspartyl protease family protein"/>
    <property type="match status" value="1"/>
</dbReference>
<dbReference type="Pfam" id="PF14541">
    <property type="entry name" value="TAXi_C"/>
    <property type="match status" value="1"/>
</dbReference>
<dbReference type="Gene3D" id="2.40.70.10">
    <property type="entry name" value="Acid Proteases"/>
    <property type="match status" value="2"/>
</dbReference>
<dbReference type="InterPro" id="IPR034161">
    <property type="entry name" value="Pepsin-like_plant"/>
</dbReference>
<gene>
    <name evidence="9" type="ORF">ERUC_LOCUS28259</name>
</gene>
<feature type="domain" description="Peptidase A1" evidence="8">
    <location>
        <begin position="77"/>
        <end position="430"/>
    </location>
</feature>
<accession>A0ABC8KTD1</accession>
<dbReference type="GO" id="GO:0004190">
    <property type="term" value="F:aspartic-type endopeptidase activity"/>
    <property type="evidence" value="ECO:0007669"/>
    <property type="project" value="UniProtKB-KW"/>
</dbReference>
<dbReference type="SUPFAM" id="SSF50630">
    <property type="entry name" value="Acid proteases"/>
    <property type="match status" value="1"/>
</dbReference>
<dbReference type="Pfam" id="PF14543">
    <property type="entry name" value="TAXi_N"/>
    <property type="match status" value="1"/>
</dbReference>
<dbReference type="PROSITE" id="PS51767">
    <property type="entry name" value="PEPTIDASE_A1"/>
    <property type="match status" value="1"/>
</dbReference>
<dbReference type="PRINTS" id="PR00792">
    <property type="entry name" value="PEPSIN"/>
</dbReference>
<feature type="signal peptide" evidence="7">
    <location>
        <begin position="1"/>
        <end position="19"/>
    </location>
</feature>
<evidence type="ECO:0000256" key="4">
    <source>
        <dbReference type="ARBA" id="ARBA00022801"/>
    </source>
</evidence>
<evidence type="ECO:0000256" key="3">
    <source>
        <dbReference type="ARBA" id="ARBA00022750"/>
    </source>
</evidence>
<keyword evidence="5" id="KW-0325">Glycoprotein</keyword>
<evidence type="ECO:0000256" key="1">
    <source>
        <dbReference type="ARBA" id="ARBA00007447"/>
    </source>
</evidence>
<organism evidence="9 10">
    <name type="scientific">Eruca vesicaria subsp. sativa</name>
    <name type="common">Garden rocket</name>
    <name type="synonym">Eruca sativa</name>
    <dbReference type="NCBI Taxonomy" id="29727"/>
    <lineage>
        <taxon>Eukaryota</taxon>
        <taxon>Viridiplantae</taxon>
        <taxon>Streptophyta</taxon>
        <taxon>Embryophyta</taxon>
        <taxon>Tracheophyta</taxon>
        <taxon>Spermatophyta</taxon>
        <taxon>Magnoliopsida</taxon>
        <taxon>eudicotyledons</taxon>
        <taxon>Gunneridae</taxon>
        <taxon>Pentapetalae</taxon>
        <taxon>rosids</taxon>
        <taxon>malvids</taxon>
        <taxon>Brassicales</taxon>
        <taxon>Brassicaceae</taxon>
        <taxon>Brassiceae</taxon>
        <taxon>Eruca</taxon>
    </lineage>
</organism>
<dbReference type="InterPro" id="IPR032799">
    <property type="entry name" value="TAXi_C"/>
</dbReference>
<evidence type="ECO:0000313" key="9">
    <source>
        <dbReference type="EMBL" id="CAH8362503.1"/>
    </source>
</evidence>
<feature type="active site" evidence="6">
    <location>
        <position position="95"/>
    </location>
</feature>
<sequence length="435" mass="47476">MKTALLCLLTTLLISTTVSTVMRLEMAHRDTLFPNTLRRIDTIIGSDQKRHSLISHKRTSGAKLTLRSGFDYGAAQYFAEIRVGTPAKRFRVVVDTGSELTWVNCRFRGKGKKTENRRVFRAEESSSFSKIGCLTQTCKVDLMNLFSLSSCPTPSTPCSYDYRYVDGSAAQGVFGKETFTVRLTNGRVARLPGVLVGCTNSFTGDSFRGADGVLGLALSDYSFTSKASDVFGGKFSYCLVDHLSNKNVSNYLIFGSASSDTKLNATRTTPLDLNVIPPFYAVNVIGLSLGETMLDIPSQVWDATKGGGTILDSGTSLTFLADSAYKAVISGLERYLVGLKRIKPEGLPIEYCFDTTSGFNESKLPQLMFHFKGGARFEPHRRSYLVDAAPGVKCLGFVSAGEPGTNVIGNIMQQNYLWEFDLVASTLTFAPSTCL</sequence>
<evidence type="ECO:0000256" key="5">
    <source>
        <dbReference type="ARBA" id="ARBA00023180"/>
    </source>
</evidence>
<dbReference type="GO" id="GO:0006508">
    <property type="term" value="P:proteolysis"/>
    <property type="evidence" value="ECO:0007669"/>
    <property type="project" value="UniProtKB-KW"/>
</dbReference>
<comment type="similarity">
    <text evidence="1">Belongs to the peptidase A1 family.</text>
</comment>
<protein>
    <recommendedName>
        <fullName evidence="8">Peptidase A1 domain-containing protein</fullName>
    </recommendedName>
</protein>
<dbReference type="AlphaFoldDB" id="A0ABC8KTD1"/>
<dbReference type="CDD" id="cd05476">
    <property type="entry name" value="pepsin_A_like_plant"/>
    <property type="match status" value="1"/>
</dbReference>
<keyword evidence="10" id="KW-1185">Reference proteome</keyword>
<keyword evidence="4" id="KW-0378">Hydrolase</keyword>
<evidence type="ECO:0000256" key="2">
    <source>
        <dbReference type="ARBA" id="ARBA00022670"/>
    </source>
</evidence>
<reference evidence="9 10" key="1">
    <citation type="submission" date="2022-03" db="EMBL/GenBank/DDBJ databases">
        <authorList>
            <person name="Macdonald S."/>
            <person name="Ahmed S."/>
            <person name="Newling K."/>
        </authorList>
    </citation>
    <scope>NUCLEOTIDE SEQUENCE [LARGE SCALE GENOMIC DNA]</scope>
</reference>
<keyword evidence="7" id="KW-0732">Signal</keyword>
<feature type="active site" evidence="6">
    <location>
        <position position="312"/>
    </location>
</feature>
<dbReference type="PANTHER" id="PTHR47967:SF69">
    <property type="entry name" value="ASPARTIC PROTEINASE NANA, CHLOROPLAST"/>
    <property type="match status" value="1"/>
</dbReference>
<evidence type="ECO:0000313" key="10">
    <source>
        <dbReference type="Proteomes" id="UP001642260"/>
    </source>
</evidence>
<feature type="chain" id="PRO_5044842403" description="Peptidase A1 domain-containing protein" evidence="7">
    <location>
        <begin position="20"/>
        <end position="435"/>
    </location>
</feature>
<name>A0ABC8KTD1_ERUVS</name>
<proteinExistence type="inferred from homology"/>